<name>A0A2S9V5P5_9ALTE</name>
<keyword evidence="4" id="KW-1185">Reference proteome</keyword>
<dbReference type="SMART" id="SM00465">
    <property type="entry name" value="GIYc"/>
    <property type="match status" value="1"/>
</dbReference>
<proteinExistence type="inferred from homology"/>
<dbReference type="PANTHER" id="PTHR34477:SF5">
    <property type="entry name" value="BSL5627 PROTEIN"/>
    <property type="match status" value="1"/>
</dbReference>
<dbReference type="RefSeq" id="WP_105936276.1">
    <property type="nucleotide sequence ID" value="NZ_PVNP01000200.1"/>
</dbReference>
<dbReference type="SUPFAM" id="SSF82771">
    <property type="entry name" value="GIY-YIG endonuclease"/>
    <property type="match status" value="1"/>
</dbReference>
<dbReference type="Proteomes" id="UP000238949">
    <property type="component" value="Unassembled WGS sequence"/>
</dbReference>
<dbReference type="InterPro" id="IPR000305">
    <property type="entry name" value="GIY-YIG_endonuc"/>
</dbReference>
<reference evidence="4" key="1">
    <citation type="journal article" date="2020" name="Int. J. Syst. Evol. Microbiol.">
        <title>Alteromonas alba sp. nov., a marine bacterium isolated from the seawater of the West Pacific Ocean.</title>
        <authorList>
            <person name="Sun C."/>
            <person name="Wu Y.-H."/>
            <person name="Xamxidin M."/>
            <person name="Cheng H."/>
            <person name="Xu X.-W."/>
        </authorList>
    </citation>
    <scope>NUCLEOTIDE SEQUENCE [LARGE SCALE GENOMIC DNA]</scope>
    <source>
        <strain evidence="4">190</strain>
    </source>
</reference>
<feature type="domain" description="GIY-YIG" evidence="2">
    <location>
        <begin position="4"/>
        <end position="80"/>
    </location>
</feature>
<sequence>MIEKYPAVYILTNSYKSVFYTGVTTNLLQRIYQHKMHLADGFSKKYGLKLLVYFEMHEDIEAAIQREKRLKRWRRDWKIKLIEKQNPHWQDLYPLIQG</sequence>
<organism evidence="3 4">
    <name type="scientific">Alteromonas alba</name>
    <dbReference type="NCBI Taxonomy" id="2079529"/>
    <lineage>
        <taxon>Bacteria</taxon>
        <taxon>Pseudomonadati</taxon>
        <taxon>Pseudomonadota</taxon>
        <taxon>Gammaproteobacteria</taxon>
        <taxon>Alteromonadales</taxon>
        <taxon>Alteromonadaceae</taxon>
        <taxon>Alteromonas/Salinimonas group</taxon>
        <taxon>Alteromonas</taxon>
    </lineage>
</organism>
<dbReference type="InterPro" id="IPR050190">
    <property type="entry name" value="UPF0213_domain"/>
</dbReference>
<dbReference type="CDD" id="cd10448">
    <property type="entry name" value="GIY-YIG_unchar_3"/>
    <property type="match status" value="1"/>
</dbReference>
<evidence type="ECO:0000256" key="1">
    <source>
        <dbReference type="ARBA" id="ARBA00007435"/>
    </source>
</evidence>
<protein>
    <recommendedName>
        <fullName evidence="2">GIY-YIG domain-containing protein</fullName>
    </recommendedName>
</protein>
<comment type="similarity">
    <text evidence="1">Belongs to the UPF0213 family.</text>
</comment>
<dbReference type="AlphaFoldDB" id="A0A2S9V5P5"/>
<evidence type="ECO:0000313" key="3">
    <source>
        <dbReference type="EMBL" id="PRO71724.1"/>
    </source>
</evidence>
<accession>A0A2S9V5P5</accession>
<gene>
    <name evidence="3" type="ORF">C6Y40_20580</name>
</gene>
<dbReference type="Gene3D" id="3.40.1440.10">
    <property type="entry name" value="GIY-YIG endonuclease"/>
    <property type="match status" value="1"/>
</dbReference>
<evidence type="ECO:0000259" key="2">
    <source>
        <dbReference type="PROSITE" id="PS50164"/>
    </source>
</evidence>
<evidence type="ECO:0000313" key="4">
    <source>
        <dbReference type="Proteomes" id="UP000238949"/>
    </source>
</evidence>
<dbReference type="PROSITE" id="PS50164">
    <property type="entry name" value="GIY_YIG"/>
    <property type="match status" value="1"/>
</dbReference>
<comment type="caution">
    <text evidence="3">The sequence shown here is derived from an EMBL/GenBank/DDBJ whole genome shotgun (WGS) entry which is preliminary data.</text>
</comment>
<dbReference type="PANTHER" id="PTHR34477">
    <property type="entry name" value="UPF0213 PROTEIN YHBQ"/>
    <property type="match status" value="1"/>
</dbReference>
<dbReference type="InterPro" id="IPR035901">
    <property type="entry name" value="GIY-YIG_endonuc_sf"/>
</dbReference>
<dbReference type="Pfam" id="PF01541">
    <property type="entry name" value="GIY-YIG"/>
    <property type="match status" value="1"/>
</dbReference>
<dbReference type="OrthoDB" id="9807770at2"/>
<dbReference type="EMBL" id="PVNP01000200">
    <property type="protein sequence ID" value="PRO71724.1"/>
    <property type="molecule type" value="Genomic_DNA"/>
</dbReference>